<name>A0AAJ1IBN7_9SPIO</name>
<keyword evidence="1" id="KW-0175">Coiled coil</keyword>
<evidence type="ECO:0000256" key="2">
    <source>
        <dbReference type="SAM" id="MobiDB-lite"/>
    </source>
</evidence>
<protein>
    <submittedName>
        <fullName evidence="3">Uncharacterized protein</fullName>
    </submittedName>
</protein>
<proteinExistence type="predicted"/>
<reference evidence="3 4" key="1">
    <citation type="submission" date="2022-12" db="EMBL/GenBank/DDBJ databases">
        <title>Metagenome assembled genome from gulf of manar.</title>
        <authorList>
            <person name="Kohli P."/>
            <person name="Pk S."/>
            <person name="Venkata Ramana C."/>
            <person name="Sasikala C."/>
        </authorList>
    </citation>
    <scope>NUCLEOTIDE SEQUENCE [LARGE SCALE GENOMIC DNA]</scope>
    <source>
        <strain evidence="3">JB008</strain>
    </source>
</reference>
<dbReference type="AlphaFoldDB" id="A0AAJ1IBN7"/>
<feature type="compositionally biased region" description="Basic and acidic residues" evidence="2">
    <location>
        <begin position="13"/>
        <end position="25"/>
    </location>
</feature>
<feature type="region of interest" description="Disordered" evidence="2">
    <location>
        <begin position="1"/>
        <end position="25"/>
    </location>
</feature>
<accession>A0AAJ1IBN7</accession>
<evidence type="ECO:0000313" key="3">
    <source>
        <dbReference type="EMBL" id="MDC7226229.1"/>
    </source>
</evidence>
<gene>
    <name evidence="3" type="ORF">PQJ61_05650</name>
</gene>
<dbReference type="Proteomes" id="UP001221217">
    <property type="component" value="Unassembled WGS sequence"/>
</dbReference>
<feature type="region of interest" description="Disordered" evidence="2">
    <location>
        <begin position="53"/>
        <end position="106"/>
    </location>
</feature>
<sequence length="662" mass="77931">MAKSRPEIYNPGDLDRTRNNLGELSKEEADRMASILGGEVGFEKTDEALKQKYDHLKKVTSSHRPSGKGSGGGSRKAGEPSAAASSEKKQKPHSDAYTGHYNRKKTAKTKPGYFDRIKIDRMAARPEHRVKSRSDLFSAYFSFLIKRKDKVNPDFILEGDTFYYSHIENLETKLKSLLKQLNPGTFKLYINPYYRDILKILISWDLKEMSSILSDLQKSPRNREIRDCGRLCFLIYEPIISLSQVDIKHIYAAVDRLYKVLQLLYSEDPEELVNIKNRYLDVKEKIKIVLKDIAFTCYPLLLKLTGTRFHYYREFMNRKRDLILNYLKIDEDSLVIPPENLQELGKKQYSLNHLKQKLEKEREEQLKKMKREELKRDEKEISNALVLLERIFPESGWSRQNEFPDYYPYFHPLFKFPKGTELIPAEDPLQQVVVLASIIQDLLYGFRSISIVSDHKKEIEKTTDKWHLFIDEMIQKNYNKLLIEYCRNIEKGVDYSTSKFGQKLLTDIYWFKRKFILPFMKFKILYKSETIPLKAPKFHEQVSNFYRTLKALMEEFDNSKERQKLISNYSEPFHFEIKNITSYRLGKILAKDNIAPTNENLLRYSLMLVSLLDFLINTEASPFYQRNTEEIPVYRYDPVYQGKPLYSVTLIDTEALLKKYQG</sequence>
<feature type="coiled-coil region" evidence="1">
    <location>
        <begin position="344"/>
        <end position="391"/>
    </location>
</feature>
<evidence type="ECO:0000256" key="1">
    <source>
        <dbReference type="SAM" id="Coils"/>
    </source>
</evidence>
<dbReference type="EMBL" id="JAQQAL010000011">
    <property type="protein sequence ID" value="MDC7226229.1"/>
    <property type="molecule type" value="Genomic_DNA"/>
</dbReference>
<organism evidence="3 4">
    <name type="scientific">Candidatus Thalassospirochaeta sargassi</name>
    <dbReference type="NCBI Taxonomy" id="3119039"/>
    <lineage>
        <taxon>Bacteria</taxon>
        <taxon>Pseudomonadati</taxon>
        <taxon>Spirochaetota</taxon>
        <taxon>Spirochaetia</taxon>
        <taxon>Spirochaetales</taxon>
        <taxon>Spirochaetaceae</taxon>
        <taxon>Candidatus Thalassospirochaeta</taxon>
    </lineage>
</organism>
<evidence type="ECO:0000313" key="4">
    <source>
        <dbReference type="Proteomes" id="UP001221217"/>
    </source>
</evidence>
<comment type="caution">
    <text evidence="3">The sequence shown here is derived from an EMBL/GenBank/DDBJ whole genome shotgun (WGS) entry which is preliminary data.</text>
</comment>